<keyword evidence="2" id="KW-0808">Transferase</keyword>
<dbReference type="InterPro" id="IPR050078">
    <property type="entry name" value="Ribosomal_L11_MeTrfase_PrmA"/>
</dbReference>
<dbReference type="Proteomes" id="UP000095283">
    <property type="component" value="Unplaced"/>
</dbReference>
<evidence type="ECO:0000313" key="6">
    <source>
        <dbReference type="Proteomes" id="UP000095283"/>
    </source>
</evidence>
<organism evidence="6 7">
    <name type="scientific">Heterorhabditis bacteriophora</name>
    <name type="common">Entomopathogenic nematode worm</name>
    <dbReference type="NCBI Taxonomy" id="37862"/>
    <lineage>
        <taxon>Eukaryota</taxon>
        <taxon>Metazoa</taxon>
        <taxon>Ecdysozoa</taxon>
        <taxon>Nematoda</taxon>
        <taxon>Chromadorea</taxon>
        <taxon>Rhabditida</taxon>
        <taxon>Rhabditina</taxon>
        <taxon>Rhabditomorpha</taxon>
        <taxon>Strongyloidea</taxon>
        <taxon>Heterorhabditidae</taxon>
        <taxon>Heterorhabditis</taxon>
    </lineage>
</organism>
<dbReference type="InterPro" id="IPR029063">
    <property type="entry name" value="SAM-dependent_MTases_sf"/>
</dbReference>
<evidence type="ECO:0000313" key="7">
    <source>
        <dbReference type="WBParaSite" id="Hba_19493"/>
    </source>
</evidence>
<dbReference type="PANTHER" id="PTHR43648:SF1">
    <property type="entry name" value="ELECTRON TRANSFER FLAVOPROTEIN BETA SUBUNIT LYSINE METHYLTRANSFERASE"/>
    <property type="match status" value="1"/>
</dbReference>
<dbReference type="SUPFAM" id="SSF53335">
    <property type="entry name" value="S-adenosyl-L-methionine-dependent methyltransferases"/>
    <property type="match status" value="1"/>
</dbReference>
<evidence type="ECO:0000256" key="3">
    <source>
        <dbReference type="ARBA" id="ARBA00037932"/>
    </source>
</evidence>
<evidence type="ECO:0000256" key="2">
    <source>
        <dbReference type="ARBA" id="ARBA00022679"/>
    </source>
</evidence>
<reference evidence="7" key="1">
    <citation type="submission" date="2016-11" db="UniProtKB">
        <authorList>
            <consortium name="WormBaseParasite"/>
        </authorList>
    </citation>
    <scope>IDENTIFICATION</scope>
</reference>
<dbReference type="GO" id="GO:0005759">
    <property type="term" value="C:mitochondrial matrix"/>
    <property type="evidence" value="ECO:0007669"/>
    <property type="project" value="TreeGrafter"/>
</dbReference>
<dbReference type="GO" id="GO:0016279">
    <property type="term" value="F:protein-lysine N-methyltransferase activity"/>
    <property type="evidence" value="ECO:0007669"/>
    <property type="project" value="TreeGrafter"/>
</dbReference>
<keyword evidence="6" id="KW-1185">Reference proteome</keyword>
<dbReference type="PANTHER" id="PTHR43648">
    <property type="entry name" value="ELECTRON TRANSFER FLAVOPROTEIN BETA SUBUNIT LYSINE METHYLTRANSFERASE"/>
    <property type="match status" value="1"/>
</dbReference>
<keyword evidence="1" id="KW-0489">Methyltransferase</keyword>
<evidence type="ECO:0000256" key="4">
    <source>
        <dbReference type="ARBA" id="ARBA00041867"/>
    </source>
</evidence>
<name>A0A1I7XPN1_HETBA</name>
<comment type="similarity">
    <text evidence="3">Belongs to the methyltransferase superfamily. ETFBKMT family.</text>
</comment>
<dbReference type="GO" id="GO:0032259">
    <property type="term" value="P:methylation"/>
    <property type="evidence" value="ECO:0007669"/>
    <property type="project" value="UniProtKB-KW"/>
</dbReference>
<sequence length="236" mass="26756">MSSVAKWVLRNMLVTSESLTPEISLRLITEASPLWTSSPDKCPYSDPYWAFYWPGGQGLTRFILDNRSLFRYSSVLDFGCGCGSASIAVKLSGGKVLSNDVDTNALVATRINHRLNNITYVNSSFSAKNYLLPTYFQELQCFLESSTSSYIVLGDMFYDCDFASEIFAWLKKVCSVSKSRVLVGDPDRHPLTDHKHTTRFKKELLAEYRLPLCVTKENYGFTTTKTNCQTFICIYR</sequence>
<dbReference type="Pfam" id="PF06325">
    <property type="entry name" value="PrmA"/>
    <property type="match status" value="1"/>
</dbReference>
<dbReference type="AlphaFoldDB" id="A0A1I7XPN1"/>
<dbReference type="WBParaSite" id="Hba_19493">
    <property type="protein sequence ID" value="Hba_19493"/>
    <property type="gene ID" value="Hba_19493"/>
</dbReference>
<dbReference type="Gene3D" id="3.40.50.150">
    <property type="entry name" value="Vaccinia Virus protein VP39"/>
    <property type="match status" value="1"/>
</dbReference>
<proteinExistence type="inferred from homology"/>
<evidence type="ECO:0000256" key="5">
    <source>
        <dbReference type="ARBA" id="ARBA00042266"/>
    </source>
</evidence>
<accession>A0A1I7XPN1</accession>
<protein>
    <recommendedName>
        <fullName evidence="5">ETFB lysine methyltransferase</fullName>
    </recommendedName>
    <alternativeName>
        <fullName evidence="4">Protein N-lysine methyltransferase METTL20</fullName>
    </alternativeName>
</protein>
<evidence type="ECO:0000256" key="1">
    <source>
        <dbReference type="ARBA" id="ARBA00022603"/>
    </source>
</evidence>